<reference evidence="1 2" key="1">
    <citation type="submission" date="2016-12" db="EMBL/GenBank/DDBJ databases">
        <title>The draft genome sequence of HSLHS2.</title>
        <authorList>
            <person name="Hu D."/>
            <person name="Wang L."/>
            <person name="Shao Z."/>
        </authorList>
    </citation>
    <scope>NUCLEOTIDE SEQUENCE [LARGE SCALE GENOMIC DNA]</scope>
    <source>
        <strain evidence="1">MCCC 1A06712</strain>
    </source>
</reference>
<dbReference type="EMBL" id="MSPP01000002">
    <property type="protein sequence ID" value="OUD09786.1"/>
    <property type="molecule type" value="Genomic_DNA"/>
</dbReference>
<evidence type="ECO:0000313" key="1">
    <source>
        <dbReference type="EMBL" id="OUD09786.1"/>
    </source>
</evidence>
<dbReference type="RefSeq" id="WP_086451124.1">
    <property type="nucleotide sequence ID" value="NZ_MSPP01000002.1"/>
</dbReference>
<comment type="caution">
    <text evidence="1">The sequence shown here is derived from an EMBL/GenBank/DDBJ whole genome shotgun (WGS) entry which is preliminary data.</text>
</comment>
<name>A0A251WZM9_9RHOB</name>
<dbReference type="Proteomes" id="UP000194664">
    <property type="component" value="Unassembled WGS sequence"/>
</dbReference>
<dbReference type="SUPFAM" id="SSF54637">
    <property type="entry name" value="Thioesterase/thiol ester dehydrase-isomerase"/>
    <property type="match status" value="1"/>
</dbReference>
<sequence>MYPLPRILYQMFLHRNDPKPNFGDIMETHHICWPWDLDIFWELNNGRTLTLYDIGRMVLGQSSELLDVLKKKGWGLTVAGSCPRYRRRIRLFDRFTMKTRAVCWDDKFMYLEQSMWKRNGECASHVLIRAALTDKNGIVNPALVAAEMGHTGPSPDMPDWIAAWSAAETQRPWPPMQD</sequence>
<dbReference type="Gene3D" id="3.10.129.10">
    <property type="entry name" value="Hotdog Thioesterase"/>
    <property type="match status" value="1"/>
</dbReference>
<dbReference type="CDD" id="cd00586">
    <property type="entry name" value="4HBT"/>
    <property type="match status" value="1"/>
</dbReference>
<dbReference type="OrthoDB" id="3727779at2"/>
<accession>A0A251WZM9</accession>
<dbReference type="AlphaFoldDB" id="A0A251WZM9"/>
<dbReference type="PANTHER" id="PTHR12475:SF4">
    <property type="entry name" value="PROTEIN THEM6"/>
    <property type="match status" value="1"/>
</dbReference>
<evidence type="ECO:0000313" key="2">
    <source>
        <dbReference type="Proteomes" id="UP000194664"/>
    </source>
</evidence>
<dbReference type="PANTHER" id="PTHR12475">
    <property type="match status" value="1"/>
</dbReference>
<organism evidence="1 2">
    <name type="scientific">Marivivens niveibacter</name>
    <dbReference type="NCBI Taxonomy" id="1930667"/>
    <lineage>
        <taxon>Bacteria</taxon>
        <taxon>Pseudomonadati</taxon>
        <taxon>Pseudomonadota</taxon>
        <taxon>Alphaproteobacteria</taxon>
        <taxon>Rhodobacterales</taxon>
        <taxon>Paracoccaceae</taxon>
        <taxon>Marivivens group</taxon>
        <taxon>Marivivens</taxon>
    </lineage>
</organism>
<dbReference type="InterPro" id="IPR029069">
    <property type="entry name" value="HotDog_dom_sf"/>
</dbReference>
<proteinExistence type="predicted"/>
<keyword evidence="2" id="KW-1185">Reference proteome</keyword>
<protein>
    <submittedName>
        <fullName evidence="1">Thioeseterase</fullName>
    </submittedName>
</protein>
<gene>
    <name evidence="1" type="ORF">BVC71_08150</name>
</gene>
<dbReference type="InterPro" id="IPR051490">
    <property type="entry name" value="THEM6_lcsJ_thioesterase"/>
</dbReference>
<dbReference type="Pfam" id="PF13279">
    <property type="entry name" value="4HBT_2"/>
    <property type="match status" value="1"/>
</dbReference>